<name>A0A2H0LWS2_9BACT</name>
<dbReference type="Pfam" id="PF00483">
    <property type="entry name" value="NTP_transferase"/>
    <property type="match status" value="1"/>
</dbReference>
<evidence type="ECO:0000313" key="2">
    <source>
        <dbReference type="EMBL" id="PIQ88817.1"/>
    </source>
</evidence>
<dbReference type="Gene3D" id="3.90.550.10">
    <property type="entry name" value="Spore Coat Polysaccharide Biosynthesis Protein SpsA, Chain A"/>
    <property type="match status" value="1"/>
</dbReference>
<sequence length="264" mass="29982">MKALVLAAGYATRLYPLTENTPKPLLRIAGRPIINYIIDNLKSIKLLDEIFVVTNDKFYGHFKSWAKDLEQNSDFKKNGLVITVINDGTKTESSRIGAIGDIEFVIKNQKLKNDLLILGGDNLFTWGLEDFINYSIGHKPQVTIGLFDIKNSAQAAKYGVVAIDNKAEVVDFQEKPNIPNSTLVAMCLYYLPAEKLMLIRQYLTQMKSLDKKDASGNYIKWLYPKESVFAHVFRGHWYDIGDIDSYKDADSLFTRFLRIGAKKK</sequence>
<dbReference type="InterPro" id="IPR005835">
    <property type="entry name" value="NTP_transferase_dom"/>
</dbReference>
<organism evidence="2 3">
    <name type="scientific">Candidatus Ghiorseimicrobium undicola</name>
    <dbReference type="NCBI Taxonomy" id="1974746"/>
    <lineage>
        <taxon>Bacteria</taxon>
        <taxon>Pseudomonadati</taxon>
        <taxon>Candidatus Omnitrophota</taxon>
        <taxon>Candidatus Ghiorseimicrobium</taxon>
    </lineage>
</organism>
<evidence type="ECO:0000259" key="1">
    <source>
        <dbReference type="Pfam" id="PF00483"/>
    </source>
</evidence>
<dbReference type="CDD" id="cd04181">
    <property type="entry name" value="NTP_transferase"/>
    <property type="match status" value="1"/>
</dbReference>
<dbReference type="EMBL" id="PCWA01000084">
    <property type="protein sequence ID" value="PIQ88817.1"/>
    <property type="molecule type" value="Genomic_DNA"/>
</dbReference>
<reference evidence="2 3" key="1">
    <citation type="submission" date="2017-09" db="EMBL/GenBank/DDBJ databases">
        <title>Depth-based differentiation of microbial function through sediment-hosted aquifers and enrichment of novel symbionts in the deep terrestrial subsurface.</title>
        <authorList>
            <person name="Probst A.J."/>
            <person name="Ladd B."/>
            <person name="Jarett J.K."/>
            <person name="Geller-Mcgrath D.E."/>
            <person name="Sieber C.M."/>
            <person name="Emerson J.B."/>
            <person name="Anantharaman K."/>
            <person name="Thomas B.C."/>
            <person name="Malmstrom R."/>
            <person name="Stieglmeier M."/>
            <person name="Klingl A."/>
            <person name="Woyke T."/>
            <person name="Ryan C.M."/>
            <person name="Banfield J.F."/>
        </authorList>
    </citation>
    <scope>NUCLEOTIDE SEQUENCE [LARGE SCALE GENOMIC DNA]</scope>
    <source>
        <strain evidence="2">CG11_big_fil_rev_8_21_14_0_20_42_13</strain>
    </source>
</reference>
<gene>
    <name evidence="2" type="ORF">COV72_05935</name>
</gene>
<accession>A0A2H0LWS2</accession>
<dbReference type="Proteomes" id="UP000229641">
    <property type="component" value="Unassembled WGS sequence"/>
</dbReference>
<dbReference type="PANTHER" id="PTHR42883">
    <property type="entry name" value="GLUCOSE-1-PHOSPHATE THYMIDYLTRANSFERASE"/>
    <property type="match status" value="1"/>
</dbReference>
<dbReference type="PANTHER" id="PTHR42883:SF2">
    <property type="entry name" value="THYMIDYLYLTRANSFERASE"/>
    <property type="match status" value="1"/>
</dbReference>
<comment type="caution">
    <text evidence="2">The sequence shown here is derived from an EMBL/GenBank/DDBJ whole genome shotgun (WGS) entry which is preliminary data.</text>
</comment>
<feature type="domain" description="Nucleotidyl transferase" evidence="1">
    <location>
        <begin position="2"/>
        <end position="251"/>
    </location>
</feature>
<dbReference type="SUPFAM" id="SSF53448">
    <property type="entry name" value="Nucleotide-diphospho-sugar transferases"/>
    <property type="match status" value="1"/>
</dbReference>
<dbReference type="InterPro" id="IPR029044">
    <property type="entry name" value="Nucleotide-diphossugar_trans"/>
</dbReference>
<evidence type="ECO:0000313" key="3">
    <source>
        <dbReference type="Proteomes" id="UP000229641"/>
    </source>
</evidence>
<protein>
    <submittedName>
        <fullName evidence="2">Nucleoside-diphosphate-sugar pyrophosphorylase</fullName>
    </submittedName>
</protein>
<dbReference type="AlphaFoldDB" id="A0A2H0LWS2"/>
<proteinExistence type="predicted"/>